<proteinExistence type="predicted"/>
<organism evidence="1 2">
    <name type="scientific">Claviceps arundinis</name>
    <dbReference type="NCBI Taxonomy" id="1623583"/>
    <lineage>
        <taxon>Eukaryota</taxon>
        <taxon>Fungi</taxon>
        <taxon>Dikarya</taxon>
        <taxon>Ascomycota</taxon>
        <taxon>Pezizomycotina</taxon>
        <taxon>Sordariomycetes</taxon>
        <taxon>Hypocreomycetidae</taxon>
        <taxon>Hypocreales</taxon>
        <taxon>Clavicipitaceae</taxon>
        <taxon>Claviceps</taxon>
    </lineage>
</organism>
<dbReference type="Proteomes" id="UP000784919">
    <property type="component" value="Unassembled WGS sequence"/>
</dbReference>
<accession>A0A9P7MMP0</accession>
<sequence length="193" mass="21234">MQLRDWTAAAPVGQVMFTELFSVETFQRLLKYDVLANQIQYVSIASDAAMNCILLAESWCQVETLIQQLPTSIVVAGIVRNETANLSEQLPLADNFAKSFRQVVARMALVWVTTTSSSSASDESFKVRERAVLSQGVQIQRGSPVIQDTSAMVDETRPSLAHHAALENVVLATEGYLESPIVTLRSRCQCIGQ</sequence>
<dbReference type="AlphaFoldDB" id="A0A9P7MMP0"/>
<evidence type="ECO:0000313" key="1">
    <source>
        <dbReference type="EMBL" id="KAG5960481.1"/>
    </source>
</evidence>
<gene>
    <name evidence="1" type="ORF">E4U56_004344</name>
</gene>
<name>A0A9P7MMP0_9HYPO</name>
<evidence type="ECO:0000313" key="2">
    <source>
        <dbReference type="Proteomes" id="UP000784919"/>
    </source>
</evidence>
<protein>
    <submittedName>
        <fullName evidence="1">Uncharacterized protein</fullName>
    </submittedName>
</protein>
<comment type="caution">
    <text evidence="1">The sequence shown here is derived from an EMBL/GenBank/DDBJ whole genome shotgun (WGS) entry which is preliminary data.</text>
</comment>
<reference evidence="1" key="1">
    <citation type="journal article" date="2020" name="bioRxiv">
        <title>Whole genome comparisons of ergot fungi reveals the divergence and evolution of species within the genus Claviceps are the result of varying mechanisms driving genome evolution and host range expansion.</title>
        <authorList>
            <person name="Wyka S.A."/>
            <person name="Mondo S.J."/>
            <person name="Liu M."/>
            <person name="Dettman J."/>
            <person name="Nalam V."/>
            <person name="Broders K.D."/>
        </authorList>
    </citation>
    <scope>NUCLEOTIDE SEQUENCE</scope>
    <source>
        <strain evidence="1">CCC 1102</strain>
    </source>
</reference>
<dbReference type="EMBL" id="SRPS01000282">
    <property type="protein sequence ID" value="KAG5960481.1"/>
    <property type="molecule type" value="Genomic_DNA"/>
</dbReference>